<sequence>MRMLSRFIAAATFVAACSTVAHAEDAAKSFTYDGVTYVYSTKAVGESTIVKGSISPDQRPFSLRIKGNRVSGVVGGRPVSFLVKDTAEAMKKTETQVTMR</sequence>
<name>A0A841IVZ1_9SPHN</name>
<comment type="caution">
    <text evidence="2">The sequence shown here is derived from an EMBL/GenBank/DDBJ whole genome shotgun (WGS) entry which is preliminary data.</text>
</comment>
<dbReference type="PROSITE" id="PS51257">
    <property type="entry name" value="PROKAR_LIPOPROTEIN"/>
    <property type="match status" value="1"/>
</dbReference>
<dbReference type="RefSeq" id="WP_184076563.1">
    <property type="nucleotide sequence ID" value="NZ_JACIJP010000001.1"/>
</dbReference>
<reference evidence="2 3" key="1">
    <citation type="submission" date="2020-08" db="EMBL/GenBank/DDBJ databases">
        <title>Genomic Encyclopedia of Type Strains, Phase IV (KMG-IV): sequencing the most valuable type-strain genomes for metagenomic binning, comparative biology and taxonomic classification.</title>
        <authorList>
            <person name="Goeker M."/>
        </authorList>
    </citation>
    <scope>NUCLEOTIDE SEQUENCE [LARGE SCALE GENOMIC DNA]</scope>
    <source>
        <strain evidence="2 3">DSM 102255</strain>
    </source>
</reference>
<protein>
    <submittedName>
        <fullName evidence="2">Uncharacterized protein</fullName>
    </submittedName>
</protein>
<organism evidence="2 3">
    <name type="scientific">Sphingobium subterraneum</name>
    <dbReference type="NCBI Taxonomy" id="627688"/>
    <lineage>
        <taxon>Bacteria</taxon>
        <taxon>Pseudomonadati</taxon>
        <taxon>Pseudomonadota</taxon>
        <taxon>Alphaproteobacteria</taxon>
        <taxon>Sphingomonadales</taxon>
        <taxon>Sphingomonadaceae</taxon>
        <taxon>Sphingobium</taxon>
    </lineage>
</organism>
<evidence type="ECO:0000313" key="2">
    <source>
        <dbReference type="EMBL" id="MBB6122430.1"/>
    </source>
</evidence>
<evidence type="ECO:0000313" key="3">
    <source>
        <dbReference type="Proteomes" id="UP000552700"/>
    </source>
</evidence>
<dbReference type="EMBL" id="JACIJP010000001">
    <property type="protein sequence ID" value="MBB6122430.1"/>
    <property type="molecule type" value="Genomic_DNA"/>
</dbReference>
<feature type="chain" id="PRO_5033047932" evidence="1">
    <location>
        <begin position="24"/>
        <end position="100"/>
    </location>
</feature>
<evidence type="ECO:0000256" key="1">
    <source>
        <dbReference type="SAM" id="SignalP"/>
    </source>
</evidence>
<gene>
    <name evidence="2" type="ORF">FHS92_000137</name>
</gene>
<keyword evidence="1" id="KW-0732">Signal</keyword>
<keyword evidence="3" id="KW-1185">Reference proteome</keyword>
<feature type="signal peptide" evidence="1">
    <location>
        <begin position="1"/>
        <end position="23"/>
    </location>
</feature>
<proteinExistence type="predicted"/>
<dbReference type="AlphaFoldDB" id="A0A841IVZ1"/>
<dbReference type="Proteomes" id="UP000552700">
    <property type="component" value="Unassembled WGS sequence"/>
</dbReference>
<accession>A0A841IVZ1</accession>